<accession>A0A0F4YT91</accession>
<keyword evidence="5" id="KW-0472">Membrane</keyword>
<evidence type="ECO:0000259" key="8">
    <source>
        <dbReference type="Pfam" id="PF24160"/>
    </source>
</evidence>
<dbReference type="GeneID" id="25316818"/>
<feature type="region of interest" description="Disordered" evidence="6">
    <location>
        <begin position="332"/>
        <end position="351"/>
    </location>
</feature>
<evidence type="ECO:0000256" key="6">
    <source>
        <dbReference type="SAM" id="MobiDB-lite"/>
    </source>
</evidence>
<keyword evidence="10" id="KW-1185">Reference proteome</keyword>
<evidence type="ECO:0000313" key="10">
    <source>
        <dbReference type="Proteomes" id="UP000053958"/>
    </source>
</evidence>
<keyword evidence="4" id="KW-1133">Transmembrane helix</keyword>
<dbReference type="RefSeq" id="XP_013328124.1">
    <property type="nucleotide sequence ID" value="XM_013472670.1"/>
</dbReference>
<dbReference type="PANTHER" id="PTHR12770:SF31">
    <property type="entry name" value="RUS FAMILY MEMBER 1"/>
    <property type="match status" value="1"/>
</dbReference>
<keyword evidence="3" id="KW-0812">Transmembrane</keyword>
<protein>
    <submittedName>
        <fullName evidence="9">DUF647 domain protein</fullName>
    </submittedName>
</protein>
<dbReference type="PANTHER" id="PTHR12770">
    <property type="entry name" value="RUS1 FAMILY PROTEIN C16ORF58"/>
    <property type="match status" value="1"/>
</dbReference>
<dbReference type="OrthoDB" id="364779at2759"/>
<dbReference type="GO" id="GO:0016020">
    <property type="term" value="C:membrane"/>
    <property type="evidence" value="ECO:0007669"/>
    <property type="project" value="UniProtKB-SubCell"/>
</dbReference>
<evidence type="ECO:0000313" key="9">
    <source>
        <dbReference type="EMBL" id="KKA21512.1"/>
    </source>
</evidence>
<dbReference type="Pfam" id="PF04884">
    <property type="entry name" value="UVB_sens_prot"/>
    <property type="match status" value="1"/>
</dbReference>
<dbReference type="InterPro" id="IPR055412">
    <property type="entry name" value="UVB_sens_C"/>
</dbReference>
<dbReference type="AlphaFoldDB" id="A0A0F4YT91"/>
<feature type="domain" description="Root UVB sensitive protein C-terminal" evidence="8">
    <location>
        <begin position="459"/>
        <end position="549"/>
    </location>
</feature>
<feature type="domain" description="Protein root UVB sensitive/RUS" evidence="7">
    <location>
        <begin position="77"/>
        <end position="321"/>
    </location>
</feature>
<sequence length="687" mass="74540">MSANSNIALTITETDEVDTPLATYLYSETAIATGQDKPSGGGETVLKGRVDVVPPQLAAPSVTTAPIPPSSPTSTITSIFTSLVNVFLPAGYPHSVSKDYLEYQIYDSIQAFSSSIAGLLSSRAVLQVAKFQLVPGVGVGDAAASPTSALLLHILQDSSGRIATILFAHRLGTALEPECKMYRLAADVFNDVAMVLDCLSPLVGPRVARVAILSGAGVLRALCGVAGGSSKASLSAHFAKWGNIGELNAKDSSQETIISLLGMLAGSVVVSHVTSLPATWTALIFLIFLHLGTNYRAVRAVQMTSLNRQRANIVFSTLLSSDPGLDLVERQFRPDGSGGKDGDSTIATSASRSPLRVLRPDEVAGLERIFEKDGVLRWISSSSETPQQSRWSTSEKLGYCRIGVSLRDLLSLLKEPLSSSSSSDSSVHLLRRLTELFASESYLLFSSSSSSPARTTPLQAAIVLKQGCTPVLQLKAWAHALLVARVLSSSSSSSSPHHSSSSSSIQQQQQQILNVIARTLSFLNENSRFENYTHALTEAGWDLDIAALETRPGRRIQINSGNMYYSIWTWRECFSFFLKTSLLVKRGRDKALEAFIIMANQPSREKIMTHAVWYSAENKPKKNMPTAVYANDKKRPDPEDATMLETDWKQIHVAHSNTNASRDRKYAHIRSVTKVISFNHARRSEEP</sequence>
<evidence type="ECO:0000256" key="4">
    <source>
        <dbReference type="ARBA" id="ARBA00022989"/>
    </source>
</evidence>
<dbReference type="Pfam" id="PF24160">
    <property type="entry name" value="UVB_sens_C"/>
    <property type="match status" value="1"/>
</dbReference>
<dbReference type="Proteomes" id="UP000053958">
    <property type="component" value="Unassembled WGS sequence"/>
</dbReference>
<proteinExistence type="inferred from homology"/>
<comment type="subcellular location">
    <subcellularLocation>
        <location evidence="1">Membrane</location>
    </subcellularLocation>
</comment>
<evidence type="ECO:0000256" key="2">
    <source>
        <dbReference type="ARBA" id="ARBA00007558"/>
    </source>
</evidence>
<reference evidence="9 10" key="1">
    <citation type="submission" date="2015-04" db="EMBL/GenBank/DDBJ databases">
        <authorList>
            <person name="Heijne W.H."/>
            <person name="Fedorova N.D."/>
            <person name="Nierman W.C."/>
            <person name="Vollebregt A.W."/>
            <person name="Zhao Z."/>
            <person name="Wu L."/>
            <person name="Kumar M."/>
            <person name="Stam H."/>
            <person name="van den Berg M.A."/>
            <person name="Pel H.J."/>
        </authorList>
    </citation>
    <scope>NUCLEOTIDE SEQUENCE [LARGE SCALE GENOMIC DNA]</scope>
    <source>
        <strain evidence="9 10">CBS 393.64</strain>
    </source>
</reference>
<dbReference type="InterPro" id="IPR006968">
    <property type="entry name" value="RUS_fam"/>
</dbReference>
<evidence type="ECO:0000256" key="1">
    <source>
        <dbReference type="ARBA" id="ARBA00004370"/>
    </source>
</evidence>
<dbReference type="InterPro" id="IPR054549">
    <property type="entry name" value="UVB_sens_RUS_dom"/>
</dbReference>
<organism evidence="9 10">
    <name type="scientific">Rasamsonia emersonii (strain ATCC 16479 / CBS 393.64 / IMI 116815)</name>
    <dbReference type="NCBI Taxonomy" id="1408163"/>
    <lineage>
        <taxon>Eukaryota</taxon>
        <taxon>Fungi</taxon>
        <taxon>Dikarya</taxon>
        <taxon>Ascomycota</taxon>
        <taxon>Pezizomycotina</taxon>
        <taxon>Eurotiomycetes</taxon>
        <taxon>Eurotiomycetidae</taxon>
        <taxon>Eurotiales</taxon>
        <taxon>Trichocomaceae</taxon>
        <taxon>Rasamsonia</taxon>
    </lineage>
</organism>
<dbReference type="EMBL" id="LASV01000182">
    <property type="protein sequence ID" value="KKA21512.1"/>
    <property type="molecule type" value="Genomic_DNA"/>
</dbReference>
<feature type="compositionally biased region" description="Basic and acidic residues" evidence="6">
    <location>
        <begin position="332"/>
        <end position="343"/>
    </location>
</feature>
<evidence type="ECO:0000259" key="7">
    <source>
        <dbReference type="Pfam" id="PF04884"/>
    </source>
</evidence>
<comment type="similarity">
    <text evidence="2">Belongs to the RUS1 family.</text>
</comment>
<name>A0A0F4YT91_RASE3</name>
<gene>
    <name evidence="9" type="ORF">T310_4470</name>
</gene>
<evidence type="ECO:0000256" key="3">
    <source>
        <dbReference type="ARBA" id="ARBA00022692"/>
    </source>
</evidence>
<comment type="caution">
    <text evidence="9">The sequence shown here is derived from an EMBL/GenBank/DDBJ whole genome shotgun (WGS) entry which is preliminary data.</text>
</comment>
<evidence type="ECO:0000256" key="5">
    <source>
        <dbReference type="ARBA" id="ARBA00023136"/>
    </source>
</evidence>